<dbReference type="EMBL" id="DS268436">
    <property type="protein sequence ID" value="EFO98901.1"/>
    <property type="molecule type" value="Genomic_DNA"/>
</dbReference>
<feature type="transmembrane region" description="Helical" evidence="5">
    <location>
        <begin position="85"/>
        <end position="105"/>
    </location>
</feature>
<evidence type="ECO:0000256" key="2">
    <source>
        <dbReference type="ARBA" id="ARBA00022771"/>
    </source>
</evidence>
<evidence type="ECO:0000256" key="4">
    <source>
        <dbReference type="PROSITE-ProRule" id="PRU00175"/>
    </source>
</evidence>
<keyword evidence="5" id="KW-1133">Transmembrane helix</keyword>
<dbReference type="KEGG" id="crq:GCK72_017010"/>
<dbReference type="AlphaFoldDB" id="E3MD67"/>
<keyword evidence="2 4" id="KW-0863">Zinc-finger</keyword>
<evidence type="ECO:0000256" key="5">
    <source>
        <dbReference type="SAM" id="Phobius"/>
    </source>
</evidence>
<keyword evidence="1" id="KW-0479">Metal-binding</keyword>
<dbReference type="CTD" id="9807253"/>
<evidence type="ECO:0000256" key="1">
    <source>
        <dbReference type="ARBA" id="ARBA00022723"/>
    </source>
</evidence>
<evidence type="ECO:0000313" key="7">
    <source>
        <dbReference type="EMBL" id="EFO98901.1"/>
    </source>
</evidence>
<gene>
    <name evidence="7" type="ORF">CRE_19695</name>
</gene>
<dbReference type="InterPro" id="IPR052667">
    <property type="entry name" value="E3_ubiquitin-ligase_RING"/>
</dbReference>
<dbReference type="HOGENOM" id="CLU_853207_0_0_1"/>
<dbReference type="RefSeq" id="XP_003105893.2">
    <property type="nucleotide sequence ID" value="XM_003105845.2"/>
</dbReference>
<keyword evidence="3" id="KW-0862">Zinc</keyword>
<dbReference type="InParanoid" id="E3MD67"/>
<dbReference type="SMART" id="SM00184">
    <property type="entry name" value="RING"/>
    <property type="match status" value="1"/>
</dbReference>
<dbReference type="InterPro" id="IPR001841">
    <property type="entry name" value="Znf_RING"/>
</dbReference>
<name>E3MD67_CAERE</name>
<feature type="transmembrane region" description="Helical" evidence="5">
    <location>
        <begin position="150"/>
        <end position="172"/>
    </location>
</feature>
<dbReference type="Pfam" id="PF14634">
    <property type="entry name" value="zf-RING_5"/>
    <property type="match status" value="1"/>
</dbReference>
<dbReference type="OrthoDB" id="654191at2759"/>
<feature type="transmembrane region" description="Helical" evidence="5">
    <location>
        <begin position="178"/>
        <end position="201"/>
    </location>
</feature>
<evidence type="ECO:0000313" key="8">
    <source>
        <dbReference type="Proteomes" id="UP000008281"/>
    </source>
</evidence>
<dbReference type="PROSITE" id="PS00518">
    <property type="entry name" value="ZF_RING_1"/>
    <property type="match status" value="1"/>
</dbReference>
<keyword evidence="8" id="KW-1185">Reference proteome</keyword>
<feature type="transmembrane region" description="Helical" evidence="5">
    <location>
        <begin position="111"/>
        <end position="129"/>
    </location>
</feature>
<dbReference type="PANTHER" id="PTHR47156:SF10">
    <property type="entry name" value="E3 UBIQUITIN-PROTEIN LIGASE TRIM-21-RELATED"/>
    <property type="match status" value="1"/>
</dbReference>
<keyword evidence="5" id="KW-0472">Membrane</keyword>
<dbReference type="GeneID" id="9807253"/>
<dbReference type="Gene3D" id="3.30.40.10">
    <property type="entry name" value="Zinc/RING finger domain, C3HC4 (zinc finger)"/>
    <property type="match status" value="1"/>
</dbReference>
<protein>
    <recommendedName>
        <fullName evidence="6">RING-type domain-containing protein</fullName>
    </recommendedName>
</protein>
<proteinExistence type="predicted"/>
<dbReference type="PROSITE" id="PS50089">
    <property type="entry name" value="ZF_RING_2"/>
    <property type="match status" value="1"/>
</dbReference>
<dbReference type="eggNOG" id="KOG4185">
    <property type="taxonomic scope" value="Eukaryota"/>
</dbReference>
<dbReference type="GO" id="GO:0008270">
    <property type="term" value="F:zinc ion binding"/>
    <property type="evidence" value="ECO:0007669"/>
    <property type="project" value="UniProtKB-KW"/>
</dbReference>
<feature type="domain" description="RING-type" evidence="6">
    <location>
        <begin position="243"/>
        <end position="291"/>
    </location>
</feature>
<dbReference type="InterPro" id="IPR017907">
    <property type="entry name" value="Znf_RING_CS"/>
</dbReference>
<sequence>MTLLHNCDYWSWEAAWSGFHRHMLMILASVFNIVAGGPRDLTRFFMSLKFLIFAFIILQFVLKIFEDLAQRDLFDHVRRCYKTGFFGVLVCAIAPYVAFAIYGVASEEAFLTFHTCSFASFLIYISFMLPNTYDLIWSVEEKHRVISGDLCWIVQSILVVFLFPVWYFEVWIGKYPVVYLQIMYTAVHIIILSDLLIVCVIERLEDEEEDTIVEIIDSDDEDVEDNGCFDQETNDLRYQDLKCSICKLFYHESIKKRIPKMLSCGHTFCSGCAKMLHKGDYYDSFKCPICSKRTFLDDLKKNYALLDLIQEIKQDKKTVQRRRSFS</sequence>
<feature type="transmembrane region" description="Helical" evidence="5">
    <location>
        <begin position="44"/>
        <end position="65"/>
    </location>
</feature>
<organism evidence="8">
    <name type="scientific">Caenorhabditis remanei</name>
    <name type="common">Caenorhabditis vulgaris</name>
    <dbReference type="NCBI Taxonomy" id="31234"/>
    <lineage>
        <taxon>Eukaryota</taxon>
        <taxon>Metazoa</taxon>
        <taxon>Ecdysozoa</taxon>
        <taxon>Nematoda</taxon>
        <taxon>Chromadorea</taxon>
        <taxon>Rhabditida</taxon>
        <taxon>Rhabditina</taxon>
        <taxon>Rhabditomorpha</taxon>
        <taxon>Rhabditoidea</taxon>
        <taxon>Rhabditidae</taxon>
        <taxon>Peloderinae</taxon>
        <taxon>Caenorhabditis</taxon>
    </lineage>
</organism>
<dbReference type="Proteomes" id="UP000008281">
    <property type="component" value="Unassembled WGS sequence"/>
</dbReference>
<evidence type="ECO:0000256" key="3">
    <source>
        <dbReference type="ARBA" id="ARBA00022833"/>
    </source>
</evidence>
<reference evidence="7" key="1">
    <citation type="submission" date="2007-07" db="EMBL/GenBank/DDBJ databases">
        <title>PCAP assembly of the Caenorhabditis remanei genome.</title>
        <authorList>
            <consortium name="The Caenorhabditis remanei Sequencing Consortium"/>
            <person name="Wilson R.K."/>
        </authorList>
    </citation>
    <scope>NUCLEOTIDE SEQUENCE [LARGE SCALE GENOMIC DNA]</scope>
    <source>
        <strain evidence="7">PB4641</strain>
    </source>
</reference>
<keyword evidence="5" id="KW-0812">Transmembrane</keyword>
<evidence type="ECO:0000259" key="6">
    <source>
        <dbReference type="PROSITE" id="PS50089"/>
    </source>
</evidence>
<dbReference type="PANTHER" id="PTHR47156">
    <property type="entry name" value="PROTEIN CBG20824"/>
    <property type="match status" value="1"/>
</dbReference>
<dbReference type="SUPFAM" id="SSF57850">
    <property type="entry name" value="RING/U-box"/>
    <property type="match status" value="1"/>
</dbReference>
<dbReference type="InterPro" id="IPR013083">
    <property type="entry name" value="Znf_RING/FYVE/PHD"/>
</dbReference>
<accession>E3MD67</accession>
<dbReference type="STRING" id="31234.E3MD67"/>